<evidence type="ECO:0000256" key="1">
    <source>
        <dbReference type="HAMAP-Rule" id="MF_01845"/>
    </source>
</evidence>
<dbReference type="Proteomes" id="UP000823936">
    <property type="component" value="Unassembled WGS sequence"/>
</dbReference>
<evidence type="ECO:0000259" key="2">
    <source>
        <dbReference type="Pfam" id="PF03313"/>
    </source>
</evidence>
<reference evidence="3" key="2">
    <citation type="submission" date="2021-04" db="EMBL/GenBank/DDBJ databases">
        <authorList>
            <person name="Gilroy R."/>
        </authorList>
    </citation>
    <scope>NUCLEOTIDE SEQUENCE</scope>
    <source>
        <strain evidence="3">Gambia11-129</strain>
    </source>
</reference>
<dbReference type="PANTHER" id="PTHR30501">
    <property type="entry name" value="UPF0597 PROTEIN YHAM"/>
    <property type="match status" value="1"/>
</dbReference>
<gene>
    <name evidence="3" type="ORF">IAB12_00035</name>
</gene>
<feature type="domain" description="Serine dehydratase-like alpha subunit" evidence="2">
    <location>
        <begin position="129"/>
        <end position="418"/>
    </location>
</feature>
<proteinExistence type="inferred from homology"/>
<dbReference type="AlphaFoldDB" id="A0A9D1PRB7"/>
<dbReference type="InterPro" id="IPR005130">
    <property type="entry name" value="Ser_deHydtase-like_asu"/>
</dbReference>
<comment type="similarity">
    <text evidence="1">Belongs to the UPF0597 family.</text>
</comment>
<dbReference type="InterPro" id="IPR021144">
    <property type="entry name" value="UPF0597"/>
</dbReference>
<reference evidence="3" key="1">
    <citation type="journal article" date="2021" name="PeerJ">
        <title>Extensive microbial diversity within the chicken gut microbiome revealed by metagenomics and culture.</title>
        <authorList>
            <person name="Gilroy R."/>
            <person name="Ravi A."/>
            <person name="Getino M."/>
            <person name="Pursley I."/>
            <person name="Horton D.L."/>
            <person name="Alikhan N.F."/>
            <person name="Baker D."/>
            <person name="Gharbi K."/>
            <person name="Hall N."/>
            <person name="Watson M."/>
            <person name="Adriaenssens E.M."/>
            <person name="Foster-Nyarko E."/>
            <person name="Jarju S."/>
            <person name="Secka A."/>
            <person name="Antonio M."/>
            <person name="Oren A."/>
            <person name="Chaudhuri R.R."/>
            <person name="La Ragione R."/>
            <person name="Hildebrand F."/>
            <person name="Pallen M.J."/>
        </authorList>
    </citation>
    <scope>NUCLEOTIDE SEQUENCE</scope>
    <source>
        <strain evidence="3">Gambia11-129</strain>
    </source>
</reference>
<comment type="caution">
    <text evidence="3">The sequence shown here is derived from an EMBL/GenBank/DDBJ whole genome shotgun (WGS) entry which is preliminary data.</text>
</comment>
<evidence type="ECO:0000313" key="3">
    <source>
        <dbReference type="EMBL" id="HIV98163.1"/>
    </source>
</evidence>
<organism evidence="3 4">
    <name type="scientific">Candidatus Ornithospirochaeta avicola</name>
    <dbReference type="NCBI Taxonomy" id="2840896"/>
    <lineage>
        <taxon>Bacteria</taxon>
        <taxon>Pseudomonadati</taxon>
        <taxon>Spirochaetota</taxon>
        <taxon>Spirochaetia</taxon>
        <taxon>Spirochaetales</taxon>
        <taxon>Spirochaetaceae</taxon>
        <taxon>Spirochaetaceae incertae sedis</taxon>
        <taxon>Candidatus Ornithospirochaeta</taxon>
    </lineage>
</organism>
<dbReference type="Pfam" id="PF03313">
    <property type="entry name" value="SDH_alpha"/>
    <property type="match status" value="1"/>
</dbReference>
<evidence type="ECO:0000313" key="4">
    <source>
        <dbReference type="Proteomes" id="UP000823936"/>
    </source>
</evidence>
<dbReference type="PANTHER" id="PTHR30501:SF2">
    <property type="entry name" value="UPF0597 PROTEIN YHAM"/>
    <property type="match status" value="1"/>
</dbReference>
<sequence length="427" mass="45208">MFDRTVIDNILKSEIATALGCTEPACAALCGAKARDLLEQRPLRADVYVSRDMMKNAMGVSIPNSDKKGISAAVALGLATGGASRSLDVLSSVSEEERATSSEIEISLHLDETAPSLYISVKAYGENSSSVCTIENEHDRFSYLEKDGIKLDVSGHIINDCASGSSSAELDALTVSDILDYASSLSPQIKELLRSAVSTNLDIAYAGLEKEWGLSVGRTMFPLVGKVQSMDDAMRKAASLASSASDARMAGSCRPVMINSGSGNQGITVTVPVKVVADYLKKSEEEMLSAVAVSELTALVLTSRKARLSALCGAFTASIGTAVAWTYLSGGREKEIDMTVNNMIGNLSGIICDGAKRTCALKIYTCLIAASISVHLALNGVCASVESGIVGKDSLESISYLSKLSHEGMEETDRTILKIMLEKENRN</sequence>
<dbReference type="PIRSF" id="PIRSF006054">
    <property type="entry name" value="UCP006054"/>
    <property type="match status" value="1"/>
</dbReference>
<protein>
    <recommendedName>
        <fullName evidence="1">UPF0597 protein IAB12_00035</fullName>
    </recommendedName>
</protein>
<name>A0A9D1PRB7_9SPIO</name>
<dbReference type="GO" id="GO:0080146">
    <property type="term" value="F:L-cysteine desulfhydrase activity"/>
    <property type="evidence" value="ECO:0007669"/>
    <property type="project" value="TreeGrafter"/>
</dbReference>
<keyword evidence="3" id="KW-0456">Lyase</keyword>
<dbReference type="HAMAP" id="MF_01845">
    <property type="entry name" value="UPF0597"/>
    <property type="match status" value="1"/>
</dbReference>
<accession>A0A9D1PRB7</accession>
<dbReference type="EMBL" id="DXHU01000001">
    <property type="protein sequence ID" value="HIV98163.1"/>
    <property type="molecule type" value="Genomic_DNA"/>
</dbReference>
<dbReference type="GO" id="GO:0019450">
    <property type="term" value="P:L-cysteine catabolic process to pyruvate"/>
    <property type="evidence" value="ECO:0007669"/>
    <property type="project" value="TreeGrafter"/>
</dbReference>